<keyword evidence="1" id="KW-1133">Transmembrane helix</keyword>
<name>A0A1G6GKY9_9BACI</name>
<organism evidence="2 3">
    <name type="scientific">Shouchella lonarensis</name>
    <dbReference type="NCBI Taxonomy" id="1464122"/>
    <lineage>
        <taxon>Bacteria</taxon>
        <taxon>Bacillati</taxon>
        <taxon>Bacillota</taxon>
        <taxon>Bacilli</taxon>
        <taxon>Bacillales</taxon>
        <taxon>Bacillaceae</taxon>
        <taxon>Shouchella</taxon>
    </lineage>
</organism>
<evidence type="ECO:0000313" key="3">
    <source>
        <dbReference type="Proteomes" id="UP000242662"/>
    </source>
</evidence>
<evidence type="ECO:0000313" key="2">
    <source>
        <dbReference type="EMBL" id="SDB81826.1"/>
    </source>
</evidence>
<reference evidence="3" key="1">
    <citation type="submission" date="2016-09" db="EMBL/GenBank/DDBJ databases">
        <authorList>
            <person name="Varghese N."/>
            <person name="Submissions S."/>
        </authorList>
    </citation>
    <scope>NUCLEOTIDE SEQUENCE [LARGE SCALE GENOMIC DNA]</scope>
    <source>
        <strain evidence="3">25nlg</strain>
    </source>
</reference>
<feature type="transmembrane region" description="Helical" evidence="1">
    <location>
        <begin position="37"/>
        <end position="56"/>
    </location>
</feature>
<dbReference type="EMBL" id="FMYM01000001">
    <property type="protein sequence ID" value="SDB81826.1"/>
    <property type="molecule type" value="Genomic_DNA"/>
</dbReference>
<keyword evidence="1" id="KW-0472">Membrane</keyword>
<keyword evidence="1" id="KW-0812">Transmembrane</keyword>
<keyword evidence="3" id="KW-1185">Reference proteome</keyword>
<dbReference type="AlphaFoldDB" id="A0A1G6GKY9"/>
<evidence type="ECO:0000256" key="1">
    <source>
        <dbReference type="SAM" id="Phobius"/>
    </source>
</evidence>
<gene>
    <name evidence="2" type="ORF">SAMN05421737_101114</name>
</gene>
<dbReference type="Proteomes" id="UP000242662">
    <property type="component" value="Unassembled WGS sequence"/>
</dbReference>
<protein>
    <submittedName>
        <fullName evidence="2">Uncharacterized protein</fullName>
    </submittedName>
</protein>
<proteinExistence type="predicted"/>
<accession>A0A1G6GKY9</accession>
<feature type="transmembrane region" description="Helical" evidence="1">
    <location>
        <begin position="63"/>
        <end position="81"/>
    </location>
</feature>
<sequence>MVSKGKKCALIILIILLVIGLATGALPVALILLWEFTGIYLPLIIGSLVLGGVLPFVRNKSRWLLAVALLSIVGCGASYIYQRMGFK</sequence>